<dbReference type="Proteomes" id="UP000286997">
    <property type="component" value="Unassembled WGS sequence"/>
</dbReference>
<evidence type="ECO:0000256" key="1">
    <source>
        <dbReference type="ARBA" id="ARBA00001913"/>
    </source>
</evidence>
<evidence type="ECO:0000259" key="6">
    <source>
        <dbReference type="SMART" id="SM00235"/>
    </source>
</evidence>
<keyword evidence="5" id="KW-0677">Repeat</keyword>
<dbReference type="SUPFAM" id="SSF55486">
    <property type="entry name" value="Metalloproteases ('zincins'), catalytic domain"/>
    <property type="match status" value="1"/>
</dbReference>
<dbReference type="Pfam" id="PF08548">
    <property type="entry name" value="Peptidase_M10_C"/>
    <property type="match status" value="1"/>
</dbReference>
<dbReference type="SUPFAM" id="SSF51120">
    <property type="entry name" value="beta-Roll"/>
    <property type="match status" value="2"/>
</dbReference>
<dbReference type="PRINTS" id="PR00313">
    <property type="entry name" value="CABNDNGRPT"/>
</dbReference>
<dbReference type="GO" id="GO:0006508">
    <property type="term" value="P:proteolysis"/>
    <property type="evidence" value="ECO:0007669"/>
    <property type="project" value="InterPro"/>
</dbReference>
<protein>
    <recommendedName>
        <fullName evidence="6">Peptidase metallopeptidase domain-containing protein</fullName>
    </recommendedName>
</protein>
<accession>A0A3S2VET5</accession>
<comment type="similarity">
    <text evidence="3">Belongs to the peptidase M10B family.</text>
</comment>
<comment type="subcellular location">
    <subcellularLocation>
        <location evidence="2">Secreted</location>
    </subcellularLocation>
</comment>
<keyword evidence="8" id="KW-1185">Reference proteome</keyword>
<dbReference type="GO" id="GO:0008237">
    <property type="term" value="F:metallopeptidase activity"/>
    <property type="evidence" value="ECO:0007669"/>
    <property type="project" value="InterPro"/>
</dbReference>
<comment type="caution">
    <text evidence="7">The sequence shown here is derived from an EMBL/GenBank/DDBJ whole genome shotgun (WGS) entry which is preliminary data.</text>
</comment>
<sequence>MSSIGRSAGISGNNVIDGLMLGGAWSGPAIAYSFMPGDMNGNGIKDFEEGDWKQFYREILDGIEHFANIRFEEVAGRGNINFRLDEGGGGESGVPVEGTTDVETAVGINPDVAGSAAAVRLGTFSVTWFHEIGHALGLKHTHDEFSIFPTLPGVSWPGDQGTTYLNSQINTVMGYTYSFLGEDNPFTAAIDFGTEVNAQPGSFGAIDIAALQFLYGARSHNTGDDTYRFGDDVDVNRGYTTIWDTGGTDTIAYAGTSRAKIDLRAATLRNEIGGGGWVSTSEGLTGGFTVANGVTIENASGNLGDDILIGNDVGNLLSGLDGDDRLDGGRGVDTLIGGSGDDTYLVDDAGDVVTEQAGAGFDTVRTSLSAYTLGGNVEALTTTGTGSFAGTGNDLANLITGGSRGDRLDGKAGADTMVGGLGNDTYVVDTINDVVVEQAGEGVDRVLTGISYTLGDHVENLGMGTSASLSGTGNALANLIVGNKGNNVLDGRGGADTLTGGLGRDTFVLRAGETAGDTVTDFVRGADTLAFYGFGADAVLSRESGGDLYTVTSGDGLTSGSFRLTGVGNLDLSAGAGNTDARFFA</sequence>
<evidence type="ECO:0000313" key="8">
    <source>
        <dbReference type="Proteomes" id="UP000286997"/>
    </source>
</evidence>
<dbReference type="GO" id="GO:0005615">
    <property type="term" value="C:extracellular space"/>
    <property type="evidence" value="ECO:0007669"/>
    <property type="project" value="InterPro"/>
</dbReference>
<proteinExistence type="inferred from homology"/>
<dbReference type="InterPro" id="IPR006026">
    <property type="entry name" value="Peptidase_Metallo"/>
</dbReference>
<gene>
    <name evidence="7" type="ORF">EOE48_03580</name>
</gene>
<dbReference type="EMBL" id="SACP01000002">
    <property type="protein sequence ID" value="RVU21266.1"/>
    <property type="molecule type" value="Genomic_DNA"/>
</dbReference>
<comment type="cofactor">
    <cofactor evidence="1">
        <name>Ca(2+)</name>
        <dbReference type="ChEBI" id="CHEBI:29108"/>
    </cofactor>
</comment>
<dbReference type="Gene3D" id="3.40.390.10">
    <property type="entry name" value="Collagenase (Catalytic Domain)"/>
    <property type="match status" value="1"/>
</dbReference>
<keyword evidence="4" id="KW-0964">Secreted</keyword>
<evidence type="ECO:0000256" key="3">
    <source>
        <dbReference type="ARBA" id="ARBA00009490"/>
    </source>
</evidence>
<dbReference type="Gene3D" id="2.150.10.10">
    <property type="entry name" value="Serralysin-like metalloprotease, C-terminal"/>
    <property type="match status" value="3"/>
</dbReference>
<dbReference type="AlphaFoldDB" id="A0A3S2VET5"/>
<dbReference type="GO" id="GO:0005509">
    <property type="term" value="F:calcium ion binding"/>
    <property type="evidence" value="ECO:0007669"/>
    <property type="project" value="InterPro"/>
</dbReference>
<dbReference type="PROSITE" id="PS00330">
    <property type="entry name" value="HEMOLYSIN_CALCIUM"/>
    <property type="match status" value="1"/>
</dbReference>
<dbReference type="SMART" id="SM00235">
    <property type="entry name" value="ZnMc"/>
    <property type="match status" value="1"/>
</dbReference>
<name>A0A3S2VET5_9HYPH</name>
<dbReference type="OrthoDB" id="733404at2"/>
<dbReference type="GO" id="GO:0008270">
    <property type="term" value="F:zinc ion binding"/>
    <property type="evidence" value="ECO:0007669"/>
    <property type="project" value="InterPro"/>
</dbReference>
<evidence type="ECO:0000256" key="5">
    <source>
        <dbReference type="ARBA" id="ARBA00022737"/>
    </source>
</evidence>
<dbReference type="Pfam" id="PF00353">
    <property type="entry name" value="HemolysinCabind"/>
    <property type="match status" value="3"/>
</dbReference>
<evidence type="ECO:0000256" key="2">
    <source>
        <dbReference type="ARBA" id="ARBA00004613"/>
    </source>
</evidence>
<feature type="domain" description="Peptidase metallopeptidase" evidence="6">
    <location>
        <begin position="21"/>
        <end position="179"/>
    </location>
</feature>
<evidence type="ECO:0000256" key="4">
    <source>
        <dbReference type="ARBA" id="ARBA00022525"/>
    </source>
</evidence>
<dbReference type="InterPro" id="IPR018511">
    <property type="entry name" value="Hemolysin-typ_Ca-bd_CS"/>
</dbReference>
<organism evidence="7 8">
    <name type="scientific">Methylobacterium oryzihabitans</name>
    <dbReference type="NCBI Taxonomy" id="2499852"/>
    <lineage>
        <taxon>Bacteria</taxon>
        <taxon>Pseudomonadati</taxon>
        <taxon>Pseudomonadota</taxon>
        <taxon>Alphaproteobacteria</taxon>
        <taxon>Hyphomicrobiales</taxon>
        <taxon>Methylobacteriaceae</taxon>
        <taxon>Methylobacterium</taxon>
    </lineage>
</organism>
<dbReference type="InterPro" id="IPR013858">
    <property type="entry name" value="Peptidase_M10B_C"/>
</dbReference>
<dbReference type="InterPro" id="IPR024079">
    <property type="entry name" value="MetalloPept_cat_dom_sf"/>
</dbReference>
<reference evidence="7 8" key="1">
    <citation type="submission" date="2019-01" db="EMBL/GenBank/DDBJ databases">
        <authorList>
            <person name="Chen W.-M."/>
        </authorList>
    </citation>
    <scope>NUCLEOTIDE SEQUENCE [LARGE SCALE GENOMIC DNA]</scope>
    <source>
        <strain evidence="7 8">TER-1</strain>
    </source>
</reference>
<evidence type="ECO:0000313" key="7">
    <source>
        <dbReference type="EMBL" id="RVU21266.1"/>
    </source>
</evidence>
<dbReference type="InterPro" id="IPR011049">
    <property type="entry name" value="Serralysin-like_metalloprot_C"/>
</dbReference>
<dbReference type="InterPro" id="IPR001343">
    <property type="entry name" value="Hemolysn_Ca-bd"/>
</dbReference>